<dbReference type="STRING" id="101127.A0A1X2GM28"/>
<accession>A0A1X2GM28</accession>
<keyword evidence="8" id="KW-1185">Reference proteome</keyword>
<evidence type="ECO:0000313" key="7">
    <source>
        <dbReference type="EMBL" id="ORX56898.1"/>
    </source>
</evidence>
<evidence type="ECO:0000256" key="6">
    <source>
        <dbReference type="SAM" id="MobiDB-lite"/>
    </source>
</evidence>
<dbReference type="AlphaFoldDB" id="A0A1X2GM28"/>
<evidence type="ECO:0000256" key="4">
    <source>
        <dbReference type="ARBA" id="ARBA00023163"/>
    </source>
</evidence>
<comment type="subcellular location">
    <subcellularLocation>
        <location evidence="1">Nucleus</location>
    </subcellularLocation>
</comment>
<dbReference type="Proteomes" id="UP000242146">
    <property type="component" value="Unassembled WGS sequence"/>
</dbReference>
<comment type="caution">
    <text evidence="7">The sequence shown here is derived from an EMBL/GenBank/DDBJ whole genome shotgun (WGS) entry which is preliminary data.</text>
</comment>
<keyword evidence="2" id="KW-0678">Repressor</keyword>
<proteinExistence type="predicted"/>
<dbReference type="OrthoDB" id="70376at2759"/>
<name>A0A1X2GM28_9FUNG</name>
<sequence length="343" mass="39426">MLPQLSYVVAQAGVDASTGPSLPPTRYPPPYDKATFTFASPTYYPSQTTPLPMSSSTRRSPSPSYVHHFQYASPPPSSSYLYPSPNPNYYNPSPMANAAPAPLTTSAPPSYYSPLQQKLPRGFVVPEPREDPHAYTSSFYQDASLQRLDQAQDWTHSLTQLDQAFWTERENLYQDKLVLLQQELASIQNDTHETLRNLVADLDSCKTKTIQDAECFLNCQLAWMDHVYQEEIRLIEEEFNNEQRHLHDTLMAVIEDRKKQIKEERDDGLGIKDLFKEAYARVANKRSLRRRAAETSRNETRKRHRNQTDGHALLKEEEDLEEEYQTMKLVLDDDCRAPFAIYA</sequence>
<organism evidence="7 8">
    <name type="scientific">Hesseltinella vesiculosa</name>
    <dbReference type="NCBI Taxonomy" id="101127"/>
    <lineage>
        <taxon>Eukaryota</taxon>
        <taxon>Fungi</taxon>
        <taxon>Fungi incertae sedis</taxon>
        <taxon>Mucoromycota</taxon>
        <taxon>Mucoromycotina</taxon>
        <taxon>Mucoromycetes</taxon>
        <taxon>Mucorales</taxon>
        <taxon>Cunninghamellaceae</taxon>
        <taxon>Hesseltinella</taxon>
    </lineage>
</organism>
<keyword evidence="4" id="KW-0804">Transcription</keyword>
<dbReference type="GO" id="GO:0005654">
    <property type="term" value="C:nucleoplasm"/>
    <property type="evidence" value="ECO:0007669"/>
    <property type="project" value="UniProtKB-ARBA"/>
</dbReference>
<dbReference type="EMBL" id="MCGT01000009">
    <property type="protein sequence ID" value="ORX56898.1"/>
    <property type="molecule type" value="Genomic_DNA"/>
</dbReference>
<evidence type="ECO:0000256" key="1">
    <source>
        <dbReference type="ARBA" id="ARBA00004123"/>
    </source>
</evidence>
<feature type="region of interest" description="Disordered" evidence="6">
    <location>
        <begin position="47"/>
        <end position="68"/>
    </location>
</feature>
<feature type="region of interest" description="Disordered" evidence="6">
    <location>
        <begin position="286"/>
        <end position="317"/>
    </location>
</feature>
<gene>
    <name evidence="7" type="ORF">DM01DRAFT_1406350</name>
</gene>
<keyword evidence="5" id="KW-0539">Nucleus</keyword>
<evidence type="ECO:0000256" key="5">
    <source>
        <dbReference type="ARBA" id="ARBA00023242"/>
    </source>
</evidence>
<dbReference type="PANTHER" id="PTHR21964">
    <property type="entry name" value="BREAST CANCER METASTASIS-SUPPRESSOR 1"/>
    <property type="match status" value="1"/>
</dbReference>
<evidence type="ECO:0000256" key="3">
    <source>
        <dbReference type="ARBA" id="ARBA00023015"/>
    </source>
</evidence>
<reference evidence="7 8" key="1">
    <citation type="submission" date="2016-07" db="EMBL/GenBank/DDBJ databases">
        <title>Pervasive Adenine N6-methylation of Active Genes in Fungi.</title>
        <authorList>
            <consortium name="DOE Joint Genome Institute"/>
            <person name="Mondo S.J."/>
            <person name="Dannebaum R.O."/>
            <person name="Kuo R.C."/>
            <person name="Labutti K."/>
            <person name="Haridas S."/>
            <person name="Kuo A."/>
            <person name="Salamov A."/>
            <person name="Ahrendt S.R."/>
            <person name="Lipzen A."/>
            <person name="Sullivan W."/>
            <person name="Andreopoulos W.B."/>
            <person name="Clum A."/>
            <person name="Lindquist E."/>
            <person name="Daum C."/>
            <person name="Ramamoorthy G.K."/>
            <person name="Gryganskyi A."/>
            <person name="Culley D."/>
            <person name="Magnuson J.K."/>
            <person name="James T.Y."/>
            <person name="O'Malley M.A."/>
            <person name="Stajich J.E."/>
            <person name="Spatafora J.W."/>
            <person name="Visel A."/>
            <person name="Grigoriev I.V."/>
        </authorList>
    </citation>
    <scope>NUCLEOTIDE SEQUENCE [LARGE SCALE GENOMIC DNA]</scope>
    <source>
        <strain evidence="7 8">NRRL 3301</strain>
    </source>
</reference>
<keyword evidence="3" id="KW-0805">Transcription regulation</keyword>
<dbReference type="Pfam" id="PF08598">
    <property type="entry name" value="Sds3"/>
    <property type="match status" value="1"/>
</dbReference>
<dbReference type="SMART" id="SM01401">
    <property type="entry name" value="Sds3"/>
    <property type="match status" value="1"/>
</dbReference>
<feature type="compositionally biased region" description="Low complexity" evidence="6">
    <location>
        <begin position="48"/>
        <end position="64"/>
    </location>
</feature>
<evidence type="ECO:0000313" key="8">
    <source>
        <dbReference type="Proteomes" id="UP000242146"/>
    </source>
</evidence>
<feature type="compositionally biased region" description="Basic and acidic residues" evidence="6">
    <location>
        <begin position="306"/>
        <end position="315"/>
    </location>
</feature>
<dbReference type="GO" id="GO:0010468">
    <property type="term" value="P:regulation of gene expression"/>
    <property type="evidence" value="ECO:0007669"/>
    <property type="project" value="UniProtKB-ARBA"/>
</dbReference>
<protein>
    <submittedName>
        <fullName evidence="7">Uncharacterized protein</fullName>
    </submittedName>
</protein>
<evidence type="ECO:0000256" key="2">
    <source>
        <dbReference type="ARBA" id="ARBA00022491"/>
    </source>
</evidence>
<dbReference type="InterPro" id="IPR013907">
    <property type="entry name" value="Sds3"/>
</dbReference>